<accession>A0A1G4IEV0</accession>
<dbReference type="InterPro" id="IPR022035">
    <property type="entry name" value="PCIF1_WW"/>
</dbReference>
<dbReference type="Proteomes" id="UP000195570">
    <property type="component" value="Unassembled WGS sequence"/>
</dbReference>
<evidence type="ECO:0000259" key="1">
    <source>
        <dbReference type="Pfam" id="PF12237"/>
    </source>
</evidence>
<sequence length="572" mass="63735">MKRGSDGCGPDASHPSLCFHREVLTCLQWSVIRRDFLEKLRFTPLLRFAEPNKLWRHSNEALGKWILSQVARDTSNGMTSNDIIASTSSSCITPSLSCAMSSFFPSDDALSRGTYDEQLIRDLSMKCTTPSNQETIKCITQLVKEFNLAERCKRATSEVQRQMANVTLSSVCVPVIRTIAANDEKNRTAVQRRIQGAIATIDVVWSRNIPRDARSGCPQVSIPLAAYKKLDMSYRQFGGKSDEEKYPRLSYEKCFTLRAATLALRYECCLATGSLQLCADLRLKQHLHANGYRVIDLCASPINAYMGEPKEGSYLVGESRAEEKSSSEVNDSFIGCENTPNHFCSAFPDTDCYFGSLGSVLKFDVVQAYNTPQINPDKRPLLLTLDVPYDEDLCERIFLKLVSDMKRVETELATMEGSVNTDLVVADYVLVLPLWWEVPLEIKKRLFSCPNGSGEEASATGNIEGKEDEEEVLKRVIRERSALLKEGHVLPYEWPVKLAAAAGEKWPCFDGVFVGGSYEYFCTITNKRLSGVTATEVIGLEQPRSVRGGNSLPSLRTSLDSFYGRQVTAAGR</sequence>
<protein>
    <submittedName>
        <fullName evidence="2">Phosphorylated CTD interacting factor 1 WW domain containing protein, putative</fullName>
    </submittedName>
</protein>
<dbReference type="GO" id="GO:0099122">
    <property type="term" value="F:RNA polymerase II C-terminal domain binding"/>
    <property type="evidence" value="ECO:0007669"/>
    <property type="project" value="InterPro"/>
</dbReference>
<evidence type="ECO:0000313" key="2">
    <source>
        <dbReference type="EMBL" id="SCU70920.1"/>
    </source>
</evidence>
<dbReference type="EMBL" id="CZPT02001539">
    <property type="protein sequence ID" value="SCU70920.1"/>
    <property type="molecule type" value="Genomic_DNA"/>
</dbReference>
<dbReference type="VEuPathDB" id="TriTrypDB:TEOVI_000249500"/>
<comment type="caution">
    <text evidence="2">The sequence shown here is derived from an EMBL/GenBank/DDBJ whole genome shotgun (WGS) entry which is preliminary data.</text>
</comment>
<dbReference type="PANTHER" id="PTHR21727">
    <property type="entry name" value="PHOSPHORYLATED CTD INTERACTING FACTOR 1"/>
    <property type="match status" value="1"/>
</dbReference>
<dbReference type="InterPro" id="IPR039881">
    <property type="entry name" value="PCIF1-like"/>
</dbReference>
<name>A0A1G4IEV0_TRYEQ</name>
<evidence type="ECO:0000313" key="3">
    <source>
        <dbReference type="Proteomes" id="UP000195570"/>
    </source>
</evidence>
<gene>
    <name evidence="2" type="ORF">TEOVI_000249500</name>
</gene>
<keyword evidence="3" id="KW-1185">Reference proteome</keyword>
<dbReference type="PANTHER" id="PTHR21727:SF1">
    <property type="entry name" value="PCIF1 WW DOMAIN-CONTAINING PROTEIN"/>
    <property type="match status" value="1"/>
</dbReference>
<dbReference type="GO" id="GO:0016422">
    <property type="term" value="F:mRNA (2'-O-methyladenosine-N6-)-methyltransferase activity"/>
    <property type="evidence" value="ECO:0007669"/>
    <property type="project" value="InterPro"/>
</dbReference>
<dbReference type="Pfam" id="PF12237">
    <property type="entry name" value="PCIF1_WW"/>
    <property type="match status" value="1"/>
</dbReference>
<organism evidence="2 3">
    <name type="scientific">Trypanosoma equiperdum</name>
    <dbReference type="NCBI Taxonomy" id="5694"/>
    <lineage>
        <taxon>Eukaryota</taxon>
        <taxon>Discoba</taxon>
        <taxon>Euglenozoa</taxon>
        <taxon>Kinetoplastea</taxon>
        <taxon>Metakinetoplastina</taxon>
        <taxon>Trypanosomatida</taxon>
        <taxon>Trypanosomatidae</taxon>
        <taxon>Trypanosoma</taxon>
    </lineage>
</organism>
<feature type="domain" description="PCIF1 WW" evidence="1">
    <location>
        <begin position="251"/>
        <end position="368"/>
    </location>
</feature>
<dbReference type="AlphaFoldDB" id="A0A1G4IEV0"/>
<reference evidence="2" key="1">
    <citation type="submission" date="2016-09" db="EMBL/GenBank/DDBJ databases">
        <authorList>
            <person name="Hebert L."/>
            <person name="Moumen B."/>
        </authorList>
    </citation>
    <scope>NUCLEOTIDE SEQUENCE [LARGE SCALE GENOMIC DNA]</scope>
    <source>
        <strain evidence="2">OVI</strain>
    </source>
</reference>
<dbReference type="RefSeq" id="XP_067081665.1">
    <property type="nucleotide sequence ID" value="XM_067225564.1"/>
</dbReference>
<dbReference type="GeneID" id="92376435"/>
<proteinExistence type="predicted"/>